<evidence type="ECO:0000256" key="3">
    <source>
        <dbReference type="ARBA" id="ARBA00023163"/>
    </source>
</evidence>
<evidence type="ECO:0000313" key="5">
    <source>
        <dbReference type="EMBL" id="CAE6828267.1"/>
    </source>
</evidence>
<keyword evidence="3" id="KW-0804">Transcription</keyword>
<evidence type="ECO:0000256" key="1">
    <source>
        <dbReference type="ARBA" id="ARBA00023015"/>
    </source>
</evidence>
<dbReference type="InterPro" id="IPR032783">
    <property type="entry name" value="AraC_lig"/>
</dbReference>
<dbReference type="PROSITE" id="PS01124">
    <property type="entry name" value="HTH_ARAC_FAMILY_2"/>
    <property type="match status" value="1"/>
</dbReference>
<proteinExistence type="predicted"/>
<evidence type="ECO:0000313" key="6">
    <source>
        <dbReference type="Proteomes" id="UP000835242"/>
    </source>
</evidence>
<evidence type="ECO:0000256" key="2">
    <source>
        <dbReference type="ARBA" id="ARBA00023125"/>
    </source>
</evidence>
<dbReference type="Pfam" id="PF12833">
    <property type="entry name" value="HTH_18"/>
    <property type="match status" value="1"/>
</dbReference>
<dbReference type="Pfam" id="PF12852">
    <property type="entry name" value="Cupin_6"/>
    <property type="match status" value="1"/>
</dbReference>
<keyword evidence="1" id="KW-0805">Transcription regulation</keyword>
<dbReference type="RefSeq" id="WP_097085928.1">
    <property type="nucleotide sequence ID" value="NZ_HG992337.1"/>
</dbReference>
<dbReference type="Proteomes" id="UP000835242">
    <property type="component" value="Chromosome"/>
</dbReference>
<dbReference type="GO" id="GO:0043565">
    <property type="term" value="F:sequence-specific DNA binding"/>
    <property type="evidence" value="ECO:0007669"/>
    <property type="project" value="InterPro"/>
</dbReference>
<dbReference type="SUPFAM" id="SSF46689">
    <property type="entry name" value="Homeodomain-like"/>
    <property type="match status" value="2"/>
</dbReference>
<keyword evidence="2" id="KW-0238">DNA-binding</keyword>
<protein>
    <submittedName>
        <fullName evidence="5">IS5 family transposase IS4811</fullName>
    </submittedName>
</protein>
<gene>
    <name evidence="5" type="ORF">XA1314C_35120</name>
</gene>
<reference evidence="5 6" key="1">
    <citation type="submission" date="2021-02" db="EMBL/GenBank/DDBJ databases">
        <authorList>
            <person name="Pothier F. J."/>
        </authorList>
    </citation>
    <scope>NUCLEOTIDE SEQUENCE [LARGE SCALE GENOMIC DNA]</scope>
    <source>
        <strain evidence="5 6">1314c</strain>
    </source>
</reference>
<accession>A0AAU9IKH7</accession>
<dbReference type="PANTHER" id="PTHR46796:SF7">
    <property type="entry name" value="ARAC FAMILY TRANSCRIPTIONAL REGULATOR"/>
    <property type="match status" value="1"/>
</dbReference>
<dbReference type="InterPro" id="IPR018060">
    <property type="entry name" value="HTH_AraC"/>
</dbReference>
<sequence length="307" mass="33795">MDPLSDVLSLLKVESVLSARFEGCGSWAMRFPAYRHIKFGAVVEGSFWLWCEESMTPSKFERGDFYLLTNGSPYCTASDLTRRPEDGRQIFTANKGADGVVRYGQGIDKVVVTGGRFTFDDDVSHLLLSQLPPLIRLPSTAPYSTSLKAVLDLLADETETIRPGDAISATSIANIVLVHTLRAHIAAMPFTTGWFGAVRDKQIGAALSLMHGDIAKRWTVDDLASTIGMSRTIFAQRFKKFVGFAPLYYLLRWRMTVAGQELKKGKSLSKVAESVGYSSETAFNSAFKRITGESPGRYRAGAKPNSR</sequence>
<dbReference type="InterPro" id="IPR009057">
    <property type="entry name" value="Homeodomain-like_sf"/>
</dbReference>
<dbReference type="GO" id="GO:0003700">
    <property type="term" value="F:DNA-binding transcription factor activity"/>
    <property type="evidence" value="ECO:0007669"/>
    <property type="project" value="InterPro"/>
</dbReference>
<feature type="domain" description="HTH araC/xylS-type" evidence="4">
    <location>
        <begin position="204"/>
        <end position="301"/>
    </location>
</feature>
<dbReference type="EMBL" id="HG992337">
    <property type="protein sequence ID" value="CAE6828246.1"/>
    <property type="molecule type" value="Genomic_DNA"/>
</dbReference>
<dbReference type="PANTHER" id="PTHR46796">
    <property type="entry name" value="HTH-TYPE TRANSCRIPTIONAL ACTIVATOR RHAS-RELATED"/>
    <property type="match status" value="1"/>
</dbReference>
<dbReference type="PRINTS" id="PR00032">
    <property type="entry name" value="HTHARAC"/>
</dbReference>
<dbReference type="Gene3D" id="1.10.10.60">
    <property type="entry name" value="Homeodomain-like"/>
    <property type="match status" value="1"/>
</dbReference>
<dbReference type="InterPro" id="IPR050204">
    <property type="entry name" value="AraC_XylS_family_regulators"/>
</dbReference>
<dbReference type="EMBL" id="HG992337">
    <property type="protein sequence ID" value="CAE6828267.1"/>
    <property type="molecule type" value="Genomic_DNA"/>
</dbReference>
<dbReference type="AlphaFoldDB" id="A0AAU9IKH7"/>
<name>A0AAU9IKH7_9XANT</name>
<evidence type="ECO:0000259" key="4">
    <source>
        <dbReference type="PROSITE" id="PS01124"/>
    </source>
</evidence>
<dbReference type="SMART" id="SM00342">
    <property type="entry name" value="HTH_ARAC"/>
    <property type="match status" value="1"/>
</dbReference>
<organism evidence="5 6">
    <name type="scientific">Xanthomonas arboricola</name>
    <dbReference type="NCBI Taxonomy" id="56448"/>
    <lineage>
        <taxon>Bacteria</taxon>
        <taxon>Pseudomonadati</taxon>
        <taxon>Pseudomonadota</taxon>
        <taxon>Gammaproteobacteria</taxon>
        <taxon>Lysobacterales</taxon>
        <taxon>Lysobacteraceae</taxon>
        <taxon>Xanthomonas</taxon>
    </lineage>
</organism>
<dbReference type="InterPro" id="IPR020449">
    <property type="entry name" value="Tscrpt_reg_AraC-type_HTH"/>
</dbReference>